<evidence type="ECO:0000313" key="3">
    <source>
        <dbReference type="Proteomes" id="UP001057375"/>
    </source>
</evidence>
<sequence length="82" mass="9412">MERADGGRGHIREGSSLSNSSSSDKLMPLCPYCGFGDHFPWKCKSCVDTKGRRMVWMKNNGLCMRAIWKTYAERMQMQTEMV</sequence>
<protein>
    <submittedName>
        <fullName evidence="2">Uncharacterized protein</fullName>
    </submittedName>
</protein>
<feature type="region of interest" description="Disordered" evidence="1">
    <location>
        <begin position="1"/>
        <end position="25"/>
    </location>
</feature>
<feature type="non-terminal residue" evidence="2">
    <location>
        <position position="82"/>
    </location>
</feature>
<keyword evidence="3" id="KW-1185">Reference proteome</keyword>
<proteinExistence type="predicted"/>
<gene>
    <name evidence="2" type="ORF">ADUPG1_003576</name>
</gene>
<name>A0ABQ5KYY3_9EUKA</name>
<accession>A0ABQ5KYY3</accession>
<reference evidence="2" key="1">
    <citation type="submission" date="2022-03" db="EMBL/GenBank/DDBJ databases">
        <title>Draft genome sequence of Aduncisulcus paluster, a free-living microaerophilic Fornicata.</title>
        <authorList>
            <person name="Yuyama I."/>
            <person name="Kume K."/>
            <person name="Tamura T."/>
            <person name="Inagaki Y."/>
            <person name="Hashimoto T."/>
        </authorList>
    </citation>
    <scope>NUCLEOTIDE SEQUENCE</scope>
    <source>
        <strain evidence="2">NY0171</strain>
    </source>
</reference>
<organism evidence="2 3">
    <name type="scientific">Aduncisulcus paluster</name>
    <dbReference type="NCBI Taxonomy" id="2918883"/>
    <lineage>
        <taxon>Eukaryota</taxon>
        <taxon>Metamonada</taxon>
        <taxon>Carpediemonas-like organisms</taxon>
        <taxon>Aduncisulcus</taxon>
    </lineage>
</organism>
<dbReference type="EMBL" id="BQXS01004936">
    <property type="protein sequence ID" value="GKT37638.1"/>
    <property type="molecule type" value="Genomic_DNA"/>
</dbReference>
<dbReference type="Proteomes" id="UP001057375">
    <property type="component" value="Unassembled WGS sequence"/>
</dbReference>
<evidence type="ECO:0000256" key="1">
    <source>
        <dbReference type="SAM" id="MobiDB-lite"/>
    </source>
</evidence>
<comment type="caution">
    <text evidence="2">The sequence shown here is derived from an EMBL/GenBank/DDBJ whole genome shotgun (WGS) entry which is preliminary data.</text>
</comment>
<feature type="compositionally biased region" description="Basic and acidic residues" evidence="1">
    <location>
        <begin position="1"/>
        <end position="13"/>
    </location>
</feature>
<evidence type="ECO:0000313" key="2">
    <source>
        <dbReference type="EMBL" id="GKT37638.1"/>
    </source>
</evidence>